<dbReference type="EMBL" id="CP063989">
    <property type="protein sequence ID" value="QPL05810.1"/>
    <property type="molecule type" value="Genomic_DNA"/>
</dbReference>
<keyword evidence="1" id="KW-0812">Transmembrane</keyword>
<dbReference type="AlphaFoldDB" id="A0A7T0PXG0"/>
<feature type="transmembrane region" description="Helical" evidence="1">
    <location>
        <begin position="35"/>
        <end position="56"/>
    </location>
</feature>
<protein>
    <recommendedName>
        <fullName evidence="4">Tat pathway signal sequence</fullName>
    </recommendedName>
</protein>
<sequence>MSSWISALPILAALAVVTFGPGLLILLAAGARSRLAALACAPSLTFALLGSAGVIFEAVGVRWHLPTVIAWMLAWALLVVAGRWSILALRGRRLTLHTWTRVPLDPSGVPEGWSGGGAPGEPTGSVPALAGPRWLPATALLTTWLAMLAPVLPGSGPTVPIQSADSIYHYNQAWLIELTGNASMLNGNAGMFGMDGTSSFYPMVWHEIATLVSLGWDDVVPVTNTMILLVPLVYLVGVLYLVRVVLEEIRGAAWVALGACAFIPIFPMRLLMDTAVWPYALALAGCPAVAAWAVAQVRRCRWLWTRRRRLRAATSVLAIVPAAGGLLLTHPAALVIIGWPLAALAWTGLLLAAWRLSRSEDRHDRLLAAALVAVAVAVVLVVVAVVTLPGPLQTHFGRRPTRTWTHAWKKVVSALVLFYGGGGWTMRATQVAMGAACLAGAAVAMVRHRHRGVVVAWVACLPLIVSAMAPVPVLSALTGVFYNNPHRIKAMTAAPAVLLVTLALTSLAPVVDRVRRRGLRLRSDMLVPWRLAGPVQRFTETLPLPARAGAVLLLAGTLATAPALRHDVVGAFSPYNGHQRLVASPHELDMMRRLALLLPDDAYVVGDPVAGTAMLPFMADVRPVWMFAGQAESDADGLYLRAHLRDLHEDPHVCGILREHGIRYFYEDSSQFFNGVWLATLRPGLYDVDTSTGFRLLDAGGTARVWEITLCDTGA</sequence>
<feature type="transmembrane region" description="Helical" evidence="1">
    <location>
        <begin position="276"/>
        <end position="297"/>
    </location>
</feature>
<feature type="transmembrane region" description="Helical" evidence="1">
    <location>
        <begin position="366"/>
        <end position="388"/>
    </location>
</feature>
<evidence type="ECO:0000313" key="2">
    <source>
        <dbReference type="EMBL" id="QPL05810.1"/>
    </source>
</evidence>
<evidence type="ECO:0000313" key="3">
    <source>
        <dbReference type="Proteomes" id="UP000594637"/>
    </source>
</evidence>
<keyword evidence="1" id="KW-0472">Membrane</keyword>
<accession>A0A7T0PXG0</accession>
<name>A0A7T0PXG0_9ACTO</name>
<feature type="transmembrane region" description="Helical" evidence="1">
    <location>
        <begin position="226"/>
        <end position="246"/>
    </location>
</feature>
<feature type="transmembrane region" description="Helical" evidence="1">
    <location>
        <begin position="428"/>
        <end position="446"/>
    </location>
</feature>
<feature type="transmembrane region" description="Helical" evidence="1">
    <location>
        <begin position="68"/>
        <end position="89"/>
    </location>
</feature>
<gene>
    <name evidence="2" type="ORF">ID810_02220</name>
</gene>
<proteinExistence type="predicted"/>
<feature type="transmembrane region" description="Helical" evidence="1">
    <location>
        <begin position="493"/>
        <end position="511"/>
    </location>
</feature>
<feature type="transmembrane region" description="Helical" evidence="1">
    <location>
        <begin position="334"/>
        <end position="354"/>
    </location>
</feature>
<keyword evidence="1" id="KW-1133">Transmembrane helix</keyword>
<dbReference type="Proteomes" id="UP000594637">
    <property type="component" value="Chromosome"/>
</dbReference>
<reference evidence="2 3" key="1">
    <citation type="submission" date="2020-11" db="EMBL/GenBank/DDBJ databases">
        <title>Actinomyces sp. ZJ750.</title>
        <authorList>
            <person name="Zhou J."/>
        </authorList>
    </citation>
    <scope>NUCLEOTIDE SEQUENCE [LARGE SCALE GENOMIC DNA]</scope>
    <source>
        <strain evidence="2 3">ZJ750</strain>
    </source>
</reference>
<organism evidence="2 3">
    <name type="scientific">Actinomyces respiraculi</name>
    <dbReference type="NCBI Taxonomy" id="2744574"/>
    <lineage>
        <taxon>Bacteria</taxon>
        <taxon>Bacillati</taxon>
        <taxon>Actinomycetota</taxon>
        <taxon>Actinomycetes</taxon>
        <taxon>Actinomycetales</taxon>
        <taxon>Actinomycetaceae</taxon>
        <taxon>Actinomyces</taxon>
    </lineage>
</organism>
<feature type="transmembrane region" description="Helical" evidence="1">
    <location>
        <begin position="309"/>
        <end position="328"/>
    </location>
</feature>
<dbReference type="KEGG" id="arep:ID810_02220"/>
<feature type="transmembrane region" description="Helical" evidence="1">
    <location>
        <begin position="253"/>
        <end position="270"/>
    </location>
</feature>
<dbReference type="RefSeq" id="WP_166856262.1">
    <property type="nucleotide sequence ID" value="NZ_CP063989.1"/>
</dbReference>
<dbReference type="InterPro" id="IPR046671">
    <property type="entry name" value="DUF6541"/>
</dbReference>
<feature type="transmembrane region" description="Helical" evidence="1">
    <location>
        <begin position="453"/>
        <end position="473"/>
    </location>
</feature>
<dbReference type="Pfam" id="PF20176">
    <property type="entry name" value="DUF6541"/>
    <property type="match status" value="1"/>
</dbReference>
<keyword evidence="3" id="KW-1185">Reference proteome</keyword>
<feature type="transmembrane region" description="Helical" evidence="1">
    <location>
        <begin position="6"/>
        <end position="28"/>
    </location>
</feature>
<evidence type="ECO:0008006" key="4">
    <source>
        <dbReference type="Google" id="ProtNLM"/>
    </source>
</evidence>
<evidence type="ECO:0000256" key="1">
    <source>
        <dbReference type="SAM" id="Phobius"/>
    </source>
</evidence>